<dbReference type="GO" id="GO:0003735">
    <property type="term" value="F:structural constituent of ribosome"/>
    <property type="evidence" value="ECO:0007669"/>
    <property type="project" value="InterPro"/>
</dbReference>
<dbReference type="InterPro" id="IPR051991">
    <property type="entry name" value="Mitoribosomal_protein_bL32"/>
</dbReference>
<accession>A0A8S4N2K5</accession>
<evidence type="ECO:0000256" key="3">
    <source>
        <dbReference type="ARBA" id="ARBA00022946"/>
    </source>
</evidence>
<dbReference type="InterPro" id="IPR002677">
    <property type="entry name" value="Ribosomal_bL32"/>
</dbReference>
<keyword evidence="6" id="KW-0687">Ribonucleoprotein</keyword>
<evidence type="ECO:0000256" key="8">
    <source>
        <dbReference type="ARBA" id="ARBA00042577"/>
    </source>
</evidence>
<dbReference type="AlphaFoldDB" id="A0A8S4N2K5"/>
<dbReference type="SUPFAM" id="SSF57829">
    <property type="entry name" value="Zn-binding ribosomal proteins"/>
    <property type="match status" value="1"/>
</dbReference>
<protein>
    <recommendedName>
        <fullName evidence="7">Large ribosomal subunit protein bL32m</fullName>
    </recommendedName>
    <alternativeName>
        <fullName evidence="8">39S ribosomal protein L32, mitochondrial</fullName>
    </alternativeName>
</protein>
<comment type="caution">
    <text evidence="10">The sequence shown here is derived from an EMBL/GenBank/DDBJ whole genome shotgun (WGS) entry which is preliminary data.</text>
</comment>
<dbReference type="Proteomes" id="UP000749559">
    <property type="component" value="Unassembled WGS sequence"/>
</dbReference>
<evidence type="ECO:0000256" key="4">
    <source>
        <dbReference type="ARBA" id="ARBA00022980"/>
    </source>
</evidence>
<sequence length="220" mass="25214">MVYPSEKLLHQQILNNSKHFVLASVGGTKWLFRSVYKMAGTLKKYISAISRFHSNLLHLLRVNPHHGVAVALADSPYAAKPSPLSPDSTLKSILGEGILWAVPKGRRTKQRRLTRKLSLHCGFEDAIPKRNIIACLECGHYHERNTICGNCYDKVREETKAMKEKMGLDLEHNHPRAEVLYVYENEDQLKDKAKQDNKFIVEMEKPRPSWFPSKLLTKAR</sequence>
<dbReference type="EMBL" id="CAIIXF020000001">
    <property type="protein sequence ID" value="CAH1774729.1"/>
    <property type="molecule type" value="Genomic_DNA"/>
</dbReference>
<keyword evidence="5" id="KW-0496">Mitochondrion</keyword>
<comment type="function">
    <text evidence="9">Component of the mitochondrial large ribosomal subunit (mt-LSU). The mitochondrial ribosome (mitoribosome) is a large ribonucleoprotein complex responsible for the synthesis of proteins inside mitochondria.</text>
</comment>
<dbReference type="Pfam" id="PF01783">
    <property type="entry name" value="Ribosomal_L32p"/>
    <property type="match status" value="1"/>
</dbReference>
<evidence type="ECO:0000256" key="9">
    <source>
        <dbReference type="ARBA" id="ARBA00045766"/>
    </source>
</evidence>
<comment type="similarity">
    <text evidence="2">Belongs to the bacterial ribosomal protein bL32 family.</text>
</comment>
<proteinExistence type="inferred from homology"/>
<dbReference type="PANTHER" id="PTHR21026">
    <property type="entry name" value="39S RIBOSOMAL PROTEIN L32, MITOCHONDRIAL"/>
    <property type="match status" value="1"/>
</dbReference>
<evidence type="ECO:0000256" key="1">
    <source>
        <dbReference type="ARBA" id="ARBA00004173"/>
    </source>
</evidence>
<keyword evidence="3" id="KW-0809">Transit peptide</keyword>
<dbReference type="GO" id="GO:0005762">
    <property type="term" value="C:mitochondrial large ribosomal subunit"/>
    <property type="evidence" value="ECO:0007669"/>
    <property type="project" value="TreeGrafter"/>
</dbReference>
<evidence type="ECO:0000256" key="2">
    <source>
        <dbReference type="ARBA" id="ARBA00008560"/>
    </source>
</evidence>
<organism evidence="10 11">
    <name type="scientific">Owenia fusiformis</name>
    <name type="common">Polychaete worm</name>
    <dbReference type="NCBI Taxonomy" id="6347"/>
    <lineage>
        <taxon>Eukaryota</taxon>
        <taxon>Metazoa</taxon>
        <taxon>Spiralia</taxon>
        <taxon>Lophotrochozoa</taxon>
        <taxon>Annelida</taxon>
        <taxon>Polychaeta</taxon>
        <taxon>Sedentaria</taxon>
        <taxon>Canalipalpata</taxon>
        <taxon>Sabellida</taxon>
        <taxon>Oweniida</taxon>
        <taxon>Oweniidae</taxon>
        <taxon>Owenia</taxon>
    </lineage>
</organism>
<comment type="subcellular location">
    <subcellularLocation>
        <location evidence="1">Mitochondrion</location>
    </subcellularLocation>
</comment>
<evidence type="ECO:0000256" key="7">
    <source>
        <dbReference type="ARBA" id="ARBA00039935"/>
    </source>
</evidence>
<evidence type="ECO:0000256" key="5">
    <source>
        <dbReference type="ARBA" id="ARBA00023128"/>
    </source>
</evidence>
<keyword evidence="4" id="KW-0689">Ribosomal protein</keyword>
<name>A0A8S4N2K5_OWEFU</name>
<evidence type="ECO:0000313" key="11">
    <source>
        <dbReference type="Proteomes" id="UP000749559"/>
    </source>
</evidence>
<dbReference type="OrthoDB" id="2014905at2759"/>
<dbReference type="GO" id="GO:0006412">
    <property type="term" value="P:translation"/>
    <property type="evidence" value="ECO:0007669"/>
    <property type="project" value="InterPro"/>
</dbReference>
<evidence type="ECO:0000313" key="10">
    <source>
        <dbReference type="EMBL" id="CAH1774729.1"/>
    </source>
</evidence>
<keyword evidence="11" id="KW-1185">Reference proteome</keyword>
<dbReference type="InterPro" id="IPR011332">
    <property type="entry name" value="Ribosomal_zn-bd"/>
</dbReference>
<gene>
    <name evidence="10" type="ORF">OFUS_LOCUS2133</name>
</gene>
<reference evidence="10" key="1">
    <citation type="submission" date="2022-03" db="EMBL/GenBank/DDBJ databases">
        <authorList>
            <person name="Martin C."/>
        </authorList>
    </citation>
    <scope>NUCLEOTIDE SEQUENCE</scope>
</reference>
<dbReference type="PANTHER" id="PTHR21026:SF2">
    <property type="entry name" value="LARGE RIBOSOMAL SUBUNIT PROTEIN BL32M"/>
    <property type="match status" value="1"/>
</dbReference>
<evidence type="ECO:0000256" key="6">
    <source>
        <dbReference type="ARBA" id="ARBA00023274"/>
    </source>
</evidence>